<dbReference type="SUPFAM" id="SSF54534">
    <property type="entry name" value="FKBP-like"/>
    <property type="match status" value="1"/>
</dbReference>
<evidence type="ECO:0000313" key="9">
    <source>
        <dbReference type="EMBL" id="TGD83324.1"/>
    </source>
</evidence>
<keyword evidence="10" id="KW-1185">Reference proteome</keyword>
<evidence type="ECO:0000259" key="8">
    <source>
        <dbReference type="PROSITE" id="PS50059"/>
    </source>
</evidence>
<feature type="domain" description="PPIase FKBP-type" evidence="8">
    <location>
        <begin position="233"/>
        <end position="322"/>
    </location>
</feature>
<dbReference type="InterPro" id="IPR046357">
    <property type="entry name" value="PPIase_dom_sf"/>
</dbReference>
<keyword evidence="7" id="KW-0175">Coiled coil</keyword>
<evidence type="ECO:0000313" key="10">
    <source>
        <dbReference type="Proteomes" id="UP000298284"/>
    </source>
</evidence>
<name>A0A4Z0MUK3_9BACT</name>
<dbReference type="OrthoDB" id="9814548at2"/>
<dbReference type="GO" id="GO:0003755">
    <property type="term" value="F:peptidyl-prolyl cis-trans isomerase activity"/>
    <property type="evidence" value="ECO:0007669"/>
    <property type="project" value="UniProtKB-KW"/>
</dbReference>
<comment type="catalytic activity">
    <reaction evidence="1 6">
        <text>[protein]-peptidylproline (omega=180) = [protein]-peptidylproline (omega=0)</text>
        <dbReference type="Rhea" id="RHEA:16237"/>
        <dbReference type="Rhea" id="RHEA-COMP:10747"/>
        <dbReference type="Rhea" id="RHEA-COMP:10748"/>
        <dbReference type="ChEBI" id="CHEBI:83833"/>
        <dbReference type="ChEBI" id="CHEBI:83834"/>
        <dbReference type="EC" id="5.2.1.8"/>
    </reaction>
</comment>
<dbReference type="AlphaFoldDB" id="A0A4Z0MUK3"/>
<dbReference type="EC" id="5.2.1.8" evidence="3 6"/>
<dbReference type="PROSITE" id="PS50059">
    <property type="entry name" value="FKBP_PPIASE"/>
    <property type="match status" value="1"/>
</dbReference>
<organism evidence="9 10">
    <name type="scientific">Hymenobacter wooponensis</name>
    <dbReference type="NCBI Taxonomy" id="1525360"/>
    <lineage>
        <taxon>Bacteria</taxon>
        <taxon>Pseudomonadati</taxon>
        <taxon>Bacteroidota</taxon>
        <taxon>Cytophagia</taxon>
        <taxon>Cytophagales</taxon>
        <taxon>Hymenobacteraceae</taxon>
        <taxon>Hymenobacter</taxon>
    </lineage>
</organism>
<protein>
    <recommendedName>
        <fullName evidence="3 6">peptidylprolyl isomerase</fullName>
        <ecNumber evidence="3 6">5.2.1.8</ecNumber>
    </recommendedName>
</protein>
<evidence type="ECO:0000256" key="7">
    <source>
        <dbReference type="SAM" id="Coils"/>
    </source>
</evidence>
<feature type="coiled-coil region" evidence="7">
    <location>
        <begin position="163"/>
        <end position="198"/>
    </location>
</feature>
<dbReference type="PANTHER" id="PTHR43811:SF19">
    <property type="entry name" value="39 KDA FK506-BINDING NUCLEAR PROTEIN"/>
    <property type="match status" value="1"/>
</dbReference>
<evidence type="ECO:0000256" key="3">
    <source>
        <dbReference type="ARBA" id="ARBA00013194"/>
    </source>
</evidence>
<gene>
    <name evidence="9" type="ORF">EU557_05960</name>
</gene>
<evidence type="ECO:0000256" key="4">
    <source>
        <dbReference type="ARBA" id="ARBA00023110"/>
    </source>
</evidence>
<dbReference type="EMBL" id="SRKZ01000001">
    <property type="protein sequence ID" value="TGD83324.1"/>
    <property type="molecule type" value="Genomic_DNA"/>
</dbReference>
<evidence type="ECO:0000256" key="5">
    <source>
        <dbReference type="ARBA" id="ARBA00023235"/>
    </source>
</evidence>
<sequence length="322" mass="35412">MLSFPRILTAWPTLLGMAALMSFQGDPNSFNRLRSGVEYRIYQRENGKYVRRPAQAPTGDATYASRIGKIISLHMEFRTGRDSVLMSSRQQPGGQPARVPLDTIRNAQRGGIEEAVSLLQPGDSAVFRFNADTVFAKSFRQPVPPFIRKAGNTLVVVAKVDKIQTQEAAMQEVQEMMRQAQEKEKQQATQRLVQEDTRIQAYLKQNKLKGVKAPGGVYYVVTKPSTGVKPQAGQTVSVLYKGMLLDGKVFDSSERNGNQPIEFPLGQGRVIPGWDQGIALLNKGSKAVLLIPSSLAYGPRGAGADIPPNAILRFDVELVNVK</sequence>
<dbReference type="Gene3D" id="3.10.50.40">
    <property type="match status" value="1"/>
</dbReference>
<dbReference type="Pfam" id="PF00254">
    <property type="entry name" value="FKBP_C"/>
    <property type="match status" value="1"/>
</dbReference>
<keyword evidence="5 6" id="KW-0413">Isomerase</keyword>
<dbReference type="Proteomes" id="UP000298284">
    <property type="component" value="Unassembled WGS sequence"/>
</dbReference>
<dbReference type="FunFam" id="3.10.50.40:FF:000006">
    <property type="entry name" value="Peptidyl-prolyl cis-trans isomerase"/>
    <property type="match status" value="1"/>
</dbReference>
<evidence type="ECO:0000256" key="6">
    <source>
        <dbReference type="PROSITE-ProRule" id="PRU00277"/>
    </source>
</evidence>
<comment type="caution">
    <text evidence="9">The sequence shown here is derived from an EMBL/GenBank/DDBJ whole genome shotgun (WGS) entry which is preliminary data.</text>
</comment>
<dbReference type="RefSeq" id="WP_135529467.1">
    <property type="nucleotide sequence ID" value="NZ_SRKZ01000001.1"/>
</dbReference>
<reference evidence="9 10" key="1">
    <citation type="submission" date="2019-04" db="EMBL/GenBank/DDBJ databases">
        <authorList>
            <person name="Feng G."/>
            <person name="Zhang J."/>
            <person name="Zhu H."/>
        </authorList>
    </citation>
    <scope>NUCLEOTIDE SEQUENCE [LARGE SCALE GENOMIC DNA]</scope>
    <source>
        <strain evidence="9 10">JCM 19491</strain>
    </source>
</reference>
<accession>A0A4Z0MUK3</accession>
<comment type="similarity">
    <text evidence="2">Belongs to the FKBP-type PPIase family.</text>
</comment>
<dbReference type="PANTHER" id="PTHR43811">
    <property type="entry name" value="FKBP-TYPE PEPTIDYL-PROLYL CIS-TRANS ISOMERASE FKPA"/>
    <property type="match status" value="1"/>
</dbReference>
<evidence type="ECO:0000256" key="1">
    <source>
        <dbReference type="ARBA" id="ARBA00000971"/>
    </source>
</evidence>
<dbReference type="InterPro" id="IPR001179">
    <property type="entry name" value="PPIase_FKBP_dom"/>
</dbReference>
<proteinExistence type="inferred from homology"/>
<keyword evidence="4 6" id="KW-0697">Rotamase</keyword>
<evidence type="ECO:0000256" key="2">
    <source>
        <dbReference type="ARBA" id="ARBA00006577"/>
    </source>
</evidence>